<evidence type="ECO:0000256" key="1">
    <source>
        <dbReference type="ARBA" id="ARBA00006180"/>
    </source>
</evidence>
<comment type="similarity">
    <text evidence="1">Belongs to the SAPS family.</text>
</comment>
<dbReference type="OrthoDB" id="295029at2759"/>
<dbReference type="GO" id="GO:0005634">
    <property type="term" value="C:nucleus"/>
    <property type="evidence" value="ECO:0007669"/>
    <property type="project" value="TreeGrafter"/>
</dbReference>
<feature type="compositionally biased region" description="Basic and acidic residues" evidence="3">
    <location>
        <begin position="143"/>
        <end position="161"/>
    </location>
</feature>
<feature type="compositionally biased region" description="Acidic residues" evidence="3">
    <location>
        <begin position="699"/>
        <end position="710"/>
    </location>
</feature>
<dbReference type="PANTHER" id="PTHR12634:SF8">
    <property type="entry name" value="FIERY MOUNTAIN, ISOFORM D"/>
    <property type="match status" value="1"/>
</dbReference>
<feature type="region of interest" description="Disordered" evidence="3">
    <location>
        <begin position="771"/>
        <end position="956"/>
    </location>
</feature>
<dbReference type="GO" id="GO:0019888">
    <property type="term" value="F:protein phosphatase regulator activity"/>
    <property type="evidence" value="ECO:0007669"/>
    <property type="project" value="TreeGrafter"/>
</dbReference>
<reference evidence="4 5" key="1">
    <citation type="submission" date="2020-12" db="EMBL/GenBank/DDBJ databases">
        <title>Metabolic potential, ecology and presence of endohyphal bacteria is reflected in genomic diversity of Mucoromycotina.</title>
        <authorList>
            <person name="Muszewska A."/>
            <person name="Okrasinska A."/>
            <person name="Steczkiewicz K."/>
            <person name="Drgas O."/>
            <person name="Orlowska M."/>
            <person name="Perlinska-Lenart U."/>
            <person name="Aleksandrzak-Piekarczyk T."/>
            <person name="Szatraj K."/>
            <person name="Zielenkiewicz U."/>
            <person name="Pilsyk S."/>
            <person name="Malc E."/>
            <person name="Mieczkowski P."/>
            <person name="Kruszewska J.S."/>
            <person name="Biernat P."/>
            <person name="Pawlowska J."/>
        </authorList>
    </citation>
    <scope>NUCLEOTIDE SEQUENCE [LARGE SCALE GENOMIC DNA]</scope>
    <source>
        <strain evidence="4 5">CBS 142.35</strain>
    </source>
</reference>
<dbReference type="GO" id="GO:0019903">
    <property type="term" value="F:protein phosphatase binding"/>
    <property type="evidence" value="ECO:0007669"/>
    <property type="project" value="InterPro"/>
</dbReference>
<gene>
    <name evidence="4" type="ORF">INT45_012819</name>
</gene>
<protein>
    <recommendedName>
        <fullName evidence="6">SIT4 phosphatase-associated protein</fullName>
    </recommendedName>
</protein>
<sequence length="956" mass="108904">MFWRFGFHNPSAIDTLLEREDIELEDILEEEDLLQEAKSHNQKLVDYFCKPENLTKLLNYITATDLDESRRFKYPFLACEIMACEIPQIVDSIVLDNKGMLESFWEFLDRPAAPKHLADEPTTKSTTTSSSVKQQQEQDNDNDNNKKEADIEEKTTDKVADQQKQQQPEDQVEEEQQQGIDEDDEEEEAEEEFGLDSLQAQYFCKTISVFLTKRTTEVLDFIKSKPKHLEQILTHLQTSAIMDLLLTLVRVEELAEGKGIVQWLSDNGLLDSLVDRLDPYLDSEEHSVAQQCICEIIRMSQTSLVESPSIGLNDLIIDLKSERVIRKLANFMLDDKAPNSTSTLINGVTIIIDLIRHNNSDMDNDPMLNGTYGYNANPMIRQTSVSLADMLRVLADHVGDFNRLLLNPRSVNGPMRTTLGEQVPLGFERLKICELFAELLHCSNMSNLNSNVFDDDEDEEEEDVNEEKDDASSTNEQQRIEDVSKDENKEKDINEDNNDNKETSVEPTTTSTTSKKDDHDNKEKEERSAAGSAEEEKKEDLSIGDYLKVQFVEHHVMPTCIDLFFAFPWNNFLHYVIYDMLHQVFNGRMDKGYNRHLAISVFKDGKLTDKMVQAQKANDEECAKPKGMRLGYMGHLTFIADEIIKLFEGYPEAIVGMIKNDVDMDAWNEYCNSELKDTKERDRLPLAGPRPNDGMDGAATDEEEEEEPLEDATAGQYSRYLGRHGPDGDIDDDEDEEHENWITGRDDYDREYYGGGAFGMGNNDQLAAHHMAGTHDELEDDEEYGSDDDEESGRIPQDWTRGFAPFPQTSMLHRTQSHISETEDADNDDLYKDTNNSNNNNNNTKQQQPSTTKPNDNDDEDEDDPFGDFTSSDNDNNTDWTQGFTSQFESIHISQDGTNKASHLSTGEVLSSTTATENDPKQNITHDYVRAVKTKEEEGGKLAKDYRPEEEQQGEI</sequence>
<feature type="compositionally biased region" description="Acidic residues" evidence="3">
    <location>
        <begin position="453"/>
        <end position="469"/>
    </location>
</feature>
<dbReference type="Proteomes" id="UP000646827">
    <property type="component" value="Unassembled WGS sequence"/>
</dbReference>
<feature type="compositionally biased region" description="Acidic residues" evidence="3">
    <location>
        <begin position="777"/>
        <end position="791"/>
    </location>
</feature>
<feature type="region of interest" description="Disordered" evidence="3">
    <location>
        <begin position="115"/>
        <end position="193"/>
    </location>
</feature>
<dbReference type="PANTHER" id="PTHR12634">
    <property type="entry name" value="SIT4 YEAST -ASSOCIATING PROTEIN-RELATED"/>
    <property type="match status" value="1"/>
</dbReference>
<feature type="compositionally biased region" description="Acidic residues" evidence="3">
    <location>
        <begin position="857"/>
        <end position="866"/>
    </location>
</feature>
<dbReference type="Pfam" id="PF04499">
    <property type="entry name" value="SAPS"/>
    <property type="match status" value="1"/>
</dbReference>
<keyword evidence="2" id="KW-0131">Cell cycle</keyword>
<accession>A0A8H7S4E9</accession>
<feature type="compositionally biased region" description="Basic and acidic residues" evidence="3">
    <location>
        <begin position="478"/>
        <end position="504"/>
    </location>
</feature>
<feature type="compositionally biased region" description="Acidic residues" evidence="3">
    <location>
        <begin position="728"/>
        <end position="738"/>
    </location>
</feature>
<feature type="compositionally biased region" description="Low complexity" evidence="3">
    <location>
        <begin position="834"/>
        <end position="854"/>
    </location>
</feature>
<feature type="compositionally biased region" description="Acidic residues" evidence="3">
    <location>
        <begin position="170"/>
        <end position="193"/>
    </location>
</feature>
<dbReference type="InterPro" id="IPR007587">
    <property type="entry name" value="SAPS"/>
</dbReference>
<feature type="region of interest" description="Disordered" evidence="3">
    <location>
        <begin position="678"/>
        <end position="747"/>
    </location>
</feature>
<feature type="region of interest" description="Disordered" evidence="3">
    <location>
        <begin position="451"/>
        <end position="539"/>
    </location>
</feature>
<feature type="compositionally biased region" description="Polar residues" evidence="3">
    <location>
        <begin position="807"/>
        <end position="819"/>
    </location>
</feature>
<evidence type="ECO:0008006" key="6">
    <source>
        <dbReference type="Google" id="ProtNLM"/>
    </source>
</evidence>
<keyword evidence="5" id="KW-1185">Reference proteome</keyword>
<dbReference type="GO" id="GO:0005829">
    <property type="term" value="C:cytosol"/>
    <property type="evidence" value="ECO:0007669"/>
    <property type="project" value="TreeGrafter"/>
</dbReference>
<name>A0A8H7S4E9_9FUNG</name>
<dbReference type="EMBL" id="JAEPRB010000081">
    <property type="protein sequence ID" value="KAG2222505.1"/>
    <property type="molecule type" value="Genomic_DNA"/>
</dbReference>
<proteinExistence type="inferred from homology"/>
<feature type="compositionally biased region" description="Basic and acidic residues" evidence="3">
    <location>
        <begin position="514"/>
        <end position="539"/>
    </location>
</feature>
<feature type="compositionally biased region" description="Polar residues" evidence="3">
    <location>
        <begin position="880"/>
        <end position="925"/>
    </location>
</feature>
<evidence type="ECO:0000256" key="2">
    <source>
        <dbReference type="ARBA" id="ARBA00023306"/>
    </source>
</evidence>
<evidence type="ECO:0000313" key="5">
    <source>
        <dbReference type="Proteomes" id="UP000646827"/>
    </source>
</evidence>
<organism evidence="4 5">
    <name type="scientific">Circinella minor</name>
    <dbReference type="NCBI Taxonomy" id="1195481"/>
    <lineage>
        <taxon>Eukaryota</taxon>
        <taxon>Fungi</taxon>
        <taxon>Fungi incertae sedis</taxon>
        <taxon>Mucoromycota</taxon>
        <taxon>Mucoromycotina</taxon>
        <taxon>Mucoromycetes</taxon>
        <taxon>Mucorales</taxon>
        <taxon>Lichtheimiaceae</taxon>
        <taxon>Circinella</taxon>
    </lineage>
</organism>
<feature type="compositionally biased region" description="Basic and acidic residues" evidence="3">
    <location>
        <begin position="927"/>
        <end position="950"/>
    </location>
</feature>
<evidence type="ECO:0000313" key="4">
    <source>
        <dbReference type="EMBL" id="KAG2222505.1"/>
    </source>
</evidence>
<dbReference type="AlphaFoldDB" id="A0A8H7S4E9"/>
<feature type="compositionally biased region" description="Low complexity" evidence="3">
    <location>
        <begin position="123"/>
        <end position="137"/>
    </location>
</feature>
<comment type="caution">
    <text evidence="4">The sequence shown here is derived from an EMBL/GenBank/DDBJ whole genome shotgun (WGS) entry which is preliminary data.</text>
</comment>
<evidence type="ECO:0000256" key="3">
    <source>
        <dbReference type="SAM" id="MobiDB-lite"/>
    </source>
</evidence>
<feature type="compositionally biased region" description="Low complexity" evidence="3">
    <location>
        <begin position="870"/>
        <end position="879"/>
    </location>
</feature>